<feature type="domain" description="Nucleoside diphosphate kinase-like" evidence="17">
    <location>
        <begin position="1"/>
        <end position="138"/>
    </location>
</feature>
<evidence type="ECO:0000256" key="6">
    <source>
        <dbReference type="ARBA" id="ARBA00022679"/>
    </source>
</evidence>
<feature type="binding site" evidence="13 14">
    <location>
        <position position="91"/>
    </location>
    <ligand>
        <name>ATP</name>
        <dbReference type="ChEBI" id="CHEBI:30616"/>
    </ligand>
</feature>
<keyword evidence="8 13" id="KW-0547">Nucleotide-binding</keyword>
<dbReference type="PANTHER" id="PTHR46161:SF3">
    <property type="entry name" value="NUCLEOSIDE DIPHOSPHATE KINASE DDB_G0292928-RELATED"/>
    <property type="match status" value="1"/>
</dbReference>
<evidence type="ECO:0000256" key="13">
    <source>
        <dbReference type="HAMAP-Rule" id="MF_00451"/>
    </source>
</evidence>
<accession>A0AAT9G548</accession>
<evidence type="ECO:0000256" key="4">
    <source>
        <dbReference type="ARBA" id="ARBA00022490"/>
    </source>
</evidence>
<dbReference type="Pfam" id="PF00334">
    <property type="entry name" value="NDK"/>
    <property type="match status" value="1"/>
</dbReference>
<feature type="binding site" evidence="13 14">
    <location>
        <position position="57"/>
    </location>
    <ligand>
        <name>ATP</name>
        <dbReference type="ChEBI" id="CHEBI:30616"/>
    </ligand>
</feature>
<dbReference type="GO" id="GO:0006228">
    <property type="term" value="P:UTP biosynthetic process"/>
    <property type="evidence" value="ECO:0007669"/>
    <property type="project" value="UniProtKB-UniRule"/>
</dbReference>
<evidence type="ECO:0000256" key="7">
    <source>
        <dbReference type="ARBA" id="ARBA00022723"/>
    </source>
</evidence>
<keyword evidence="5 13" id="KW-0597">Phosphoprotein</keyword>
<keyword evidence="11 13" id="KW-0460">Magnesium</keyword>
<dbReference type="GO" id="GO:0005524">
    <property type="term" value="F:ATP binding"/>
    <property type="evidence" value="ECO:0007669"/>
    <property type="project" value="UniProtKB-UniRule"/>
</dbReference>
<dbReference type="GO" id="GO:0004550">
    <property type="term" value="F:nucleoside diphosphate kinase activity"/>
    <property type="evidence" value="ECO:0007669"/>
    <property type="project" value="UniProtKB-UniRule"/>
</dbReference>
<dbReference type="HAMAP" id="MF_00451">
    <property type="entry name" value="NDP_kinase"/>
    <property type="match status" value="1"/>
</dbReference>
<feature type="binding site" evidence="13 14">
    <location>
        <position position="102"/>
    </location>
    <ligand>
        <name>ATP</name>
        <dbReference type="ChEBI" id="CHEBI:30616"/>
    </ligand>
</feature>
<dbReference type="PRINTS" id="PR01243">
    <property type="entry name" value="NUCDPKINASE"/>
</dbReference>
<keyword evidence="4 13" id="KW-0963">Cytoplasm</keyword>
<comment type="cofactor">
    <cofactor evidence="13">
        <name>Mg(2+)</name>
        <dbReference type="ChEBI" id="CHEBI:18420"/>
    </cofactor>
</comment>
<comment type="similarity">
    <text evidence="1 13 14 15">Belongs to the NDK family.</text>
</comment>
<dbReference type="CDD" id="cd04413">
    <property type="entry name" value="NDPk_I"/>
    <property type="match status" value="1"/>
</dbReference>
<feature type="binding site" evidence="13 14">
    <location>
        <position position="85"/>
    </location>
    <ligand>
        <name>ATP</name>
        <dbReference type="ChEBI" id="CHEBI:30616"/>
    </ligand>
</feature>
<evidence type="ECO:0000256" key="5">
    <source>
        <dbReference type="ARBA" id="ARBA00022553"/>
    </source>
</evidence>
<dbReference type="InterPro" id="IPR001564">
    <property type="entry name" value="Nucleoside_diP_kinase"/>
</dbReference>
<dbReference type="GO" id="GO:0006183">
    <property type="term" value="P:GTP biosynthetic process"/>
    <property type="evidence" value="ECO:0007669"/>
    <property type="project" value="UniProtKB-UniRule"/>
</dbReference>
<evidence type="ECO:0000256" key="16">
    <source>
        <dbReference type="RuleBase" id="RU004013"/>
    </source>
</evidence>
<comment type="function">
    <text evidence="13">Major role in the synthesis of nucleoside triphosphates other than ATP. The ATP gamma phosphate is transferred to the NDP beta phosphate via a ping-pong mechanism, using a phosphorylated active-site intermediate.</text>
</comment>
<evidence type="ECO:0000256" key="15">
    <source>
        <dbReference type="RuleBase" id="RU004011"/>
    </source>
</evidence>
<dbReference type="GO" id="GO:0005737">
    <property type="term" value="C:cytoplasm"/>
    <property type="evidence" value="ECO:0007669"/>
    <property type="project" value="UniProtKB-SubCell"/>
</dbReference>
<feature type="binding site" evidence="13 14">
    <location>
        <position position="9"/>
    </location>
    <ligand>
        <name>ATP</name>
        <dbReference type="ChEBI" id="CHEBI:30616"/>
    </ligand>
</feature>
<dbReference type="PROSITE" id="PS00469">
    <property type="entry name" value="NDPK"/>
    <property type="match status" value="1"/>
</dbReference>
<keyword evidence="12 13" id="KW-0546">Nucleotide metabolism</keyword>
<dbReference type="NCBIfam" id="NF001908">
    <property type="entry name" value="PRK00668.1"/>
    <property type="match status" value="1"/>
</dbReference>
<dbReference type="SMART" id="SM00562">
    <property type="entry name" value="NDK"/>
    <property type="match status" value="1"/>
</dbReference>
<evidence type="ECO:0000256" key="1">
    <source>
        <dbReference type="ARBA" id="ARBA00008142"/>
    </source>
</evidence>
<keyword evidence="10 13" id="KW-0067">ATP-binding</keyword>
<evidence type="ECO:0000256" key="8">
    <source>
        <dbReference type="ARBA" id="ARBA00022741"/>
    </source>
</evidence>
<dbReference type="AlphaFoldDB" id="A0AAT9G548"/>
<keyword evidence="6 13" id="KW-0808">Transferase</keyword>
<dbReference type="Gene3D" id="3.30.70.141">
    <property type="entry name" value="Nucleoside diphosphate kinase-like domain"/>
    <property type="match status" value="1"/>
</dbReference>
<dbReference type="SUPFAM" id="SSF54919">
    <property type="entry name" value="Nucleoside diphosphate kinase, NDK"/>
    <property type="match status" value="1"/>
</dbReference>
<evidence type="ECO:0000256" key="9">
    <source>
        <dbReference type="ARBA" id="ARBA00022777"/>
    </source>
</evidence>
<keyword evidence="9 13" id="KW-0418">Kinase</keyword>
<name>A0AAT9G548_9ENTR</name>
<comment type="catalytic activity">
    <reaction evidence="13">
        <text>a ribonucleoside 5'-diphosphate + ATP = a ribonucleoside 5'-triphosphate + ADP</text>
        <dbReference type="Rhea" id="RHEA:18113"/>
        <dbReference type="ChEBI" id="CHEBI:30616"/>
        <dbReference type="ChEBI" id="CHEBI:57930"/>
        <dbReference type="ChEBI" id="CHEBI:61557"/>
        <dbReference type="ChEBI" id="CHEBI:456216"/>
        <dbReference type="EC" id="2.7.4.6"/>
    </reaction>
</comment>
<reference evidence="18" key="2">
    <citation type="submission" date="2023-10" db="EMBL/GenBank/DDBJ databases">
        <authorList>
            <person name="Koga R."/>
            <person name="Fukatsu T."/>
        </authorList>
    </citation>
    <scope>NUCLEOTIDE SEQUENCE</scope>
    <source>
        <strain evidence="18">Kw-01</strain>
    </source>
</reference>
<sequence length="139" mass="15895">MECTLSIIKPDIVKKNMIGNIYTRLEQAGFKIIAAKMLCLTKVRARKFYSEHSQKSFFPELINFMISGPIMLQVLTGHNVIKNYRDLMGNTNPDKALKGTLRADFANSITENAIHGSDSIESARYEISFFFDKNEIFMF</sequence>
<evidence type="ECO:0000256" key="12">
    <source>
        <dbReference type="ARBA" id="ARBA00023080"/>
    </source>
</evidence>
<evidence type="ECO:0000313" key="18">
    <source>
        <dbReference type="EMBL" id="BET44857.1"/>
    </source>
</evidence>
<evidence type="ECO:0000256" key="11">
    <source>
        <dbReference type="ARBA" id="ARBA00022842"/>
    </source>
</evidence>
<dbReference type="InterPro" id="IPR034907">
    <property type="entry name" value="NDK-like_dom"/>
</dbReference>
<protein>
    <recommendedName>
        <fullName evidence="3 13">Nucleoside diphosphate kinase</fullName>
        <shortName evidence="13">NDK</shortName>
        <shortName evidence="13">NDP kinase</shortName>
        <ecNumber evidence="2 13">2.7.4.6</ecNumber>
    </recommendedName>
    <alternativeName>
        <fullName evidence="13">Nucleoside-2-P kinase</fullName>
    </alternativeName>
</protein>
<comment type="subcellular location">
    <subcellularLocation>
        <location evidence="13">Cytoplasm</location>
    </subcellularLocation>
</comment>
<dbReference type="PROSITE" id="PS51374">
    <property type="entry name" value="NDPK_LIKE"/>
    <property type="match status" value="1"/>
</dbReference>
<dbReference type="FunFam" id="3.30.70.141:FF:000003">
    <property type="entry name" value="Nucleoside diphosphate kinase"/>
    <property type="match status" value="1"/>
</dbReference>
<evidence type="ECO:0000256" key="2">
    <source>
        <dbReference type="ARBA" id="ARBA00012966"/>
    </source>
</evidence>
<dbReference type="EMBL" id="AP028961">
    <property type="protein sequence ID" value="BET44857.1"/>
    <property type="molecule type" value="Genomic_DNA"/>
</dbReference>
<feature type="active site" description="Pros-phosphohistidine intermediate" evidence="13 14">
    <location>
        <position position="115"/>
    </location>
</feature>
<feature type="binding site" evidence="13 14">
    <location>
        <position position="112"/>
    </location>
    <ligand>
        <name>ATP</name>
        <dbReference type="ChEBI" id="CHEBI:30616"/>
    </ligand>
</feature>
<gene>
    <name evidence="13 18" type="primary">ndk</name>
    <name evidence="18" type="ORF">ACHINZ_5320</name>
</gene>
<organism evidence="18">
    <name type="scientific">Candidatus Aschnera chinzeii</name>
    <dbReference type="NCBI Taxonomy" id="1485666"/>
    <lineage>
        <taxon>Bacteria</taxon>
        <taxon>Pseudomonadati</taxon>
        <taxon>Pseudomonadota</taxon>
        <taxon>Gammaproteobacteria</taxon>
        <taxon>Enterobacterales</taxon>
        <taxon>Enterobacteriaceae</taxon>
        <taxon>Candidatus Aschnera</taxon>
    </lineage>
</organism>
<comment type="catalytic activity">
    <reaction evidence="13 16">
        <text>a 2'-deoxyribonucleoside 5'-diphosphate + ATP = a 2'-deoxyribonucleoside 5'-triphosphate + ADP</text>
        <dbReference type="Rhea" id="RHEA:44640"/>
        <dbReference type="ChEBI" id="CHEBI:30616"/>
        <dbReference type="ChEBI" id="CHEBI:61560"/>
        <dbReference type="ChEBI" id="CHEBI:73316"/>
        <dbReference type="ChEBI" id="CHEBI:456216"/>
        <dbReference type="EC" id="2.7.4.6"/>
    </reaction>
</comment>
<evidence type="ECO:0000259" key="17">
    <source>
        <dbReference type="SMART" id="SM00562"/>
    </source>
</evidence>
<comment type="subunit">
    <text evidence="13">Homotetramer.</text>
</comment>
<evidence type="ECO:0000256" key="14">
    <source>
        <dbReference type="PROSITE-ProRule" id="PRU00706"/>
    </source>
</evidence>
<dbReference type="PANTHER" id="PTHR46161">
    <property type="entry name" value="NUCLEOSIDE DIPHOSPHATE KINASE"/>
    <property type="match status" value="1"/>
</dbReference>
<dbReference type="InterPro" id="IPR023005">
    <property type="entry name" value="Nucleoside_diP_kinase_AS"/>
</dbReference>
<proteinExistence type="inferred from homology"/>
<keyword evidence="7 13" id="KW-0479">Metal-binding</keyword>
<dbReference type="GO" id="GO:0046872">
    <property type="term" value="F:metal ion binding"/>
    <property type="evidence" value="ECO:0007669"/>
    <property type="project" value="UniProtKB-KW"/>
</dbReference>
<dbReference type="EC" id="2.7.4.6" evidence="2 13"/>
<reference evidence="18" key="1">
    <citation type="journal article" date="2023" name="Front. Microbiol.">
        <title>Genome analysis of Candidatus Aschnera chinzeii, the bacterial endosymbiont of the blood-sucking bat fly Penicillidia jenynsii (Insecta: Diptera: Nycteribiidae).</title>
        <authorList>
            <person name="Koga R."/>
            <person name="Moriyama M."/>
            <person name="Nozaki T."/>
            <person name="Fukatsu T."/>
        </authorList>
    </citation>
    <scope>NUCLEOTIDE SEQUENCE</scope>
    <source>
        <strain evidence="18">Kw-01</strain>
    </source>
</reference>
<evidence type="ECO:0000256" key="10">
    <source>
        <dbReference type="ARBA" id="ARBA00022840"/>
    </source>
</evidence>
<dbReference type="InterPro" id="IPR036850">
    <property type="entry name" value="NDK-like_dom_sf"/>
</dbReference>
<dbReference type="GO" id="GO:0006241">
    <property type="term" value="P:CTP biosynthetic process"/>
    <property type="evidence" value="ECO:0007669"/>
    <property type="project" value="UniProtKB-UniRule"/>
</dbReference>
<evidence type="ECO:0000256" key="3">
    <source>
        <dbReference type="ARBA" id="ARBA00017632"/>
    </source>
</evidence>